<reference evidence="1" key="1">
    <citation type="journal article" date="2015" name="Nature">
        <title>Complex archaea that bridge the gap between prokaryotes and eukaryotes.</title>
        <authorList>
            <person name="Spang A."/>
            <person name="Saw J.H."/>
            <person name="Jorgensen S.L."/>
            <person name="Zaremba-Niedzwiedzka K."/>
            <person name="Martijn J."/>
            <person name="Lind A.E."/>
            <person name="van Eijk R."/>
            <person name="Schleper C."/>
            <person name="Guy L."/>
            <person name="Ettema T.J."/>
        </authorList>
    </citation>
    <scope>NUCLEOTIDE SEQUENCE</scope>
</reference>
<proteinExistence type="predicted"/>
<protein>
    <submittedName>
        <fullName evidence="1">Uncharacterized protein</fullName>
    </submittedName>
</protein>
<comment type="caution">
    <text evidence="1">The sequence shown here is derived from an EMBL/GenBank/DDBJ whole genome shotgun (WGS) entry which is preliminary data.</text>
</comment>
<gene>
    <name evidence="1" type="ORF">LCGC14_2418830</name>
</gene>
<organism evidence="1">
    <name type="scientific">marine sediment metagenome</name>
    <dbReference type="NCBI Taxonomy" id="412755"/>
    <lineage>
        <taxon>unclassified sequences</taxon>
        <taxon>metagenomes</taxon>
        <taxon>ecological metagenomes</taxon>
    </lineage>
</organism>
<dbReference type="EMBL" id="LAZR01036724">
    <property type="protein sequence ID" value="KKL24090.1"/>
    <property type="molecule type" value="Genomic_DNA"/>
</dbReference>
<dbReference type="AlphaFoldDB" id="A0A0F9BQD8"/>
<name>A0A0F9BQD8_9ZZZZ</name>
<evidence type="ECO:0000313" key="1">
    <source>
        <dbReference type="EMBL" id="KKL24090.1"/>
    </source>
</evidence>
<sequence length="62" mass="7238">MTWKELLDDIKEMSPKEQAQSVVIWRDDCEHTGCAVYTDRVEEDSQLSDTLNLNTPFIVYTE</sequence>
<accession>A0A0F9BQD8</accession>